<dbReference type="Pfam" id="PF06964">
    <property type="entry name" value="Alpha-L-AF_C"/>
    <property type="match status" value="1"/>
</dbReference>
<dbReference type="GO" id="GO:0046556">
    <property type="term" value="F:alpha-L-arabinofuranosidase activity"/>
    <property type="evidence" value="ECO:0007669"/>
    <property type="project" value="UniProtKB-EC"/>
</dbReference>
<keyword evidence="10" id="KW-1185">Reference proteome</keyword>
<evidence type="ECO:0000256" key="5">
    <source>
        <dbReference type="ARBA" id="ARBA00022801"/>
    </source>
</evidence>
<dbReference type="SUPFAM" id="SSF51445">
    <property type="entry name" value="(Trans)glycosidases"/>
    <property type="match status" value="1"/>
</dbReference>
<dbReference type="RefSeq" id="WP_108687220.1">
    <property type="nucleotide sequence ID" value="NZ_QCYK01000002.1"/>
</dbReference>
<dbReference type="SMART" id="SM00813">
    <property type="entry name" value="Alpha-L-AF_C"/>
    <property type="match status" value="1"/>
</dbReference>
<dbReference type="InterPro" id="IPR055235">
    <property type="entry name" value="ASD1_cat"/>
</dbReference>
<dbReference type="AlphaFoldDB" id="A0A2T7BGG5"/>
<gene>
    <name evidence="9" type="ORF">DCC81_13880</name>
</gene>
<dbReference type="InterPro" id="IPR017853">
    <property type="entry name" value="GH"/>
</dbReference>
<dbReference type="InterPro" id="IPR051563">
    <property type="entry name" value="Glycosyl_Hydrolase_51"/>
</dbReference>
<evidence type="ECO:0000256" key="7">
    <source>
        <dbReference type="SAM" id="SignalP"/>
    </source>
</evidence>
<feature type="signal peptide" evidence="7">
    <location>
        <begin position="1"/>
        <end position="21"/>
    </location>
</feature>
<comment type="caution">
    <text evidence="9">The sequence shown here is derived from an EMBL/GenBank/DDBJ whole genome shotgun (WGS) entry which is preliminary data.</text>
</comment>
<comment type="similarity">
    <text evidence="2">Belongs to the glycosyl hydrolase 51 family.</text>
</comment>
<evidence type="ECO:0000313" key="9">
    <source>
        <dbReference type="EMBL" id="PUZ25382.1"/>
    </source>
</evidence>
<organism evidence="9 10">
    <name type="scientific">Chitinophaga parva</name>
    <dbReference type="NCBI Taxonomy" id="2169414"/>
    <lineage>
        <taxon>Bacteria</taxon>
        <taxon>Pseudomonadati</taxon>
        <taxon>Bacteroidota</taxon>
        <taxon>Chitinophagia</taxon>
        <taxon>Chitinophagales</taxon>
        <taxon>Chitinophagaceae</taxon>
        <taxon>Chitinophaga</taxon>
    </lineage>
</organism>
<name>A0A2T7BGG5_9BACT</name>
<dbReference type="InterPro" id="IPR010496">
    <property type="entry name" value="AL/BT2_dom"/>
</dbReference>
<comment type="catalytic activity">
    <reaction evidence="1">
        <text>Hydrolysis of terminal non-reducing alpha-L-arabinofuranoside residues in alpha-L-arabinosides.</text>
        <dbReference type="EC" id="3.2.1.55"/>
    </reaction>
</comment>
<dbReference type="InterPro" id="IPR008979">
    <property type="entry name" value="Galactose-bd-like_sf"/>
</dbReference>
<dbReference type="PANTHER" id="PTHR31776">
    <property type="entry name" value="ALPHA-L-ARABINOFURANOSIDASE 1"/>
    <property type="match status" value="1"/>
</dbReference>
<evidence type="ECO:0000313" key="10">
    <source>
        <dbReference type="Proteomes" id="UP000244450"/>
    </source>
</evidence>
<evidence type="ECO:0000256" key="4">
    <source>
        <dbReference type="ARBA" id="ARBA00022729"/>
    </source>
</evidence>
<dbReference type="EMBL" id="QCYK01000002">
    <property type="protein sequence ID" value="PUZ25382.1"/>
    <property type="molecule type" value="Genomic_DNA"/>
</dbReference>
<evidence type="ECO:0000256" key="6">
    <source>
        <dbReference type="ARBA" id="ARBA00023180"/>
    </source>
</evidence>
<dbReference type="InterPro" id="IPR010720">
    <property type="entry name" value="Alpha-L-AF_C"/>
</dbReference>
<keyword evidence="4 7" id="KW-0732">Signal</keyword>
<evidence type="ECO:0000256" key="3">
    <source>
        <dbReference type="ARBA" id="ARBA00012670"/>
    </source>
</evidence>
<dbReference type="Pfam" id="PF22848">
    <property type="entry name" value="ASD1_dom"/>
    <property type="match status" value="1"/>
</dbReference>
<evidence type="ECO:0000256" key="1">
    <source>
        <dbReference type="ARBA" id="ARBA00001462"/>
    </source>
</evidence>
<dbReference type="Pfam" id="PF06439">
    <property type="entry name" value="3keto-disac_hyd"/>
    <property type="match status" value="1"/>
</dbReference>
<feature type="domain" description="Alpha-L-arabinofuranosidase C-terminal" evidence="8">
    <location>
        <begin position="477"/>
        <end position="833"/>
    </location>
</feature>
<proteinExistence type="inferred from homology"/>
<feature type="chain" id="PRO_5015685886" description="non-reducing end alpha-L-arabinofuranosidase" evidence="7">
    <location>
        <begin position="22"/>
        <end position="845"/>
    </location>
</feature>
<dbReference type="GO" id="GO:0046373">
    <property type="term" value="P:L-arabinose metabolic process"/>
    <property type="evidence" value="ECO:0007669"/>
    <property type="project" value="InterPro"/>
</dbReference>
<dbReference type="Gene3D" id="2.60.120.560">
    <property type="entry name" value="Exo-inulinase, domain 1"/>
    <property type="match status" value="1"/>
</dbReference>
<dbReference type="EC" id="3.2.1.55" evidence="3"/>
<evidence type="ECO:0000259" key="8">
    <source>
        <dbReference type="SMART" id="SM00813"/>
    </source>
</evidence>
<sequence length="845" mass="93367">MQKFLSILLLGAALAPRAMLAQEKAVVTIHAQQKGAPVSPVLHGIFFEEISHAGEGGLYAELIQNRGFEEANLPQGTHLEDGFIVPERTPHFMLKPGEASDWKMEWPLHSQWPAWSSEGNISLALTTQQPLNSATPHSLEIKATGAGSLANEGFWGINAVAGHAYNLKFYVRNGSYKGPFTVSLQSADGTVLASREMNIAGKHTWQKYTTTLTPVRNDPAAKFVISFGGKGTLWLDFVSLFPENTFKHRPNGLRADLAQYLADLKPAFIRWPGGCYVEGINIQSAPDWKRTLGPVEQRPGTYSPWGYWSSDGFGYHEYLQYCEDIGAAALYVLNVGVSCEYRSGTYLPDDSLQATIQNALDAIEYAIGPVTSKWGAKRAAAGHPAPFPLKYVEIGNEQHGPRYAKRYNVFYHAIHAHYPQLHLIASMGIGDVNRHTLDSMQHTDIVDEHAYKGAFWSLNHYDHFDKYKRGNWDMYVGEYATNAGVGAGNMAATLSDAVYMMSMEKNSDLVKMCSYAPLLVNVHDVDWPVNLINFDAAHSFARISYYAIQLFNENKPTVNLATQVQRLAPEQPLPAFSGGIGLGTWDTESEYKDITVTQNGQVVYQSNFAQGAGPWEPVRGTWKLEDSAFSQTAQGAQQFAWLKGRSFDTYTLTLKARKKEGTNAFIIPFAVQDSNTYLRAHIGAYVNATSVFESVTHGYDVSSVTDHKPLPAPVEKGRWYNIRLEVKADEVDCYLDDQLLMTYREPPKVFVISGADAQSGDIIIKAVNAGAAPCRTNFKTPGVEVLPTATLISLHTPSDTVENSFAHPTAYTPQHSQIQHASADFNLELAPYSINVLRLHRAAGK</sequence>
<keyword evidence="5" id="KW-0378">Hydrolase</keyword>
<dbReference type="Gene3D" id="2.60.120.260">
    <property type="entry name" value="Galactose-binding domain-like"/>
    <property type="match status" value="1"/>
</dbReference>
<keyword evidence="6" id="KW-0325">Glycoprotein</keyword>
<dbReference type="Proteomes" id="UP000244450">
    <property type="component" value="Unassembled WGS sequence"/>
</dbReference>
<dbReference type="PANTHER" id="PTHR31776:SF0">
    <property type="entry name" value="ALPHA-L-ARABINOFURANOSIDASE 1"/>
    <property type="match status" value="1"/>
</dbReference>
<dbReference type="OrthoDB" id="9758333at2"/>
<reference evidence="9 10" key="1">
    <citation type="submission" date="2018-04" db="EMBL/GenBank/DDBJ databases">
        <title>Chitinophaga fuyangensis sp. nov., isolated from soil in a chemical factory.</title>
        <authorList>
            <person name="Chen K."/>
        </authorList>
    </citation>
    <scope>NUCLEOTIDE SEQUENCE [LARGE SCALE GENOMIC DNA]</scope>
    <source>
        <strain evidence="9 10">LY-1</strain>
    </source>
</reference>
<evidence type="ECO:0000256" key="2">
    <source>
        <dbReference type="ARBA" id="ARBA00007186"/>
    </source>
</evidence>
<dbReference type="SUPFAM" id="SSF49785">
    <property type="entry name" value="Galactose-binding domain-like"/>
    <property type="match status" value="1"/>
</dbReference>
<accession>A0A2T7BGG5</accession>
<dbReference type="Gene3D" id="3.20.20.80">
    <property type="entry name" value="Glycosidases"/>
    <property type="match status" value="1"/>
</dbReference>
<protein>
    <recommendedName>
        <fullName evidence="3">non-reducing end alpha-L-arabinofuranosidase</fullName>
        <ecNumber evidence="3">3.2.1.55</ecNumber>
    </recommendedName>
</protein>